<protein>
    <submittedName>
        <fullName evidence="1">Uncharacterized protein</fullName>
    </submittedName>
</protein>
<proteinExistence type="predicted"/>
<accession>A0A379TFZ9</accession>
<evidence type="ECO:0000313" key="1">
    <source>
        <dbReference type="EMBL" id="SUG49066.1"/>
    </source>
</evidence>
<sequence length="40" mass="4753">MYPTYVPILRAKAGEFEALKRLKPVYSQKIWPFFEIPPIN</sequence>
<reference evidence="1 2" key="1">
    <citation type="submission" date="2018-06" db="EMBL/GenBank/DDBJ databases">
        <authorList>
            <consortium name="Pathogen Informatics"/>
            <person name="Doyle S."/>
        </authorList>
    </citation>
    <scope>NUCLEOTIDE SEQUENCE [LARGE SCALE GENOMIC DNA]</scope>
    <source>
        <strain evidence="1 2">NCTC8297</strain>
    </source>
</reference>
<dbReference type="EMBL" id="UGXG01000002">
    <property type="protein sequence ID" value="SUG49066.1"/>
    <property type="molecule type" value="Genomic_DNA"/>
</dbReference>
<dbReference type="Proteomes" id="UP000254741">
    <property type="component" value="Unassembled WGS sequence"/>
</dbReference>
<gene>
    <name evidence="1" type="ORF">NCTC8297_04391</name>
</gene>
<dbReference type="AlphaFoldDB" id="A0A379TFZ9"/>
<dbReference type="Pfam" id="PF14350">
    <property type="entry name" value="Beta_protein"/>
    <property type="match status" value="1"/>
</dbReference>
<dbReference type="InterPro" id="IPR025683">
    <property type="entry name" value="Protein_beta"/>
</dbReference>
<name>A0A379TFZ9_SALER</name>
<evidence type="ECO:0000313" key="2">
    <source>
        <dbReference type="Proteomes" id="UP000254741"/>
    </source>
</evidence>
<organism evidence="1 2">
    <name type="scientific">Salmonella enterica subsp. arizonae</name>
    <dbReference type="NCBI Taxonomy" id="59203"/>
    <lineage>
        <taxon>Bacteria</taxon>
        <taxon>Pseudomonadati</taxon>
        <taxon>Pseudomonadota</taxon>
        <taxon>Gammaproteobacteria</taxon>
        <taxon>Enterobacterales</taxon>
        <taxon>Enterobacteriaceae</taxon>
        <taxon>Salmonella</taxon>
    </lineage>
</organism>